<dbReference type="Gene3D" id="3.40.720.10">
    <property type="entry name" value="Alkaline Phosphatase, subunit A"/>
    <property type="match status" value="2"/>
</dbReference>
<dbReference type="GO" id="GO:0009395">
    <property type="term" value="P:phospholipid catabolic process"/>
    <property type="evidence" value="ECO:0007669"/>
    <property type="project" value="TreeGrafter"/>
</dbReference>
<dbReference type="Pfam" id="PF04185">
    <property type="entry name" value="Phosphoesterase"/>
    <property type="match status" value="1"/>
</dbReference>
<keyword evidence="1 3" id="KW-0378">Hydrolase</keyword>
<comment type="caution">
    <text evidence="3">The sequence shown here is derived from an EMBL/GenBank/DDBJ whole genome shotgun (WGS) entry which is preliminary data.</text>
</comment>
<evidence type="ECO:0000256" key="2">
    <source>
        <dbReference type="SAM" id="MobiDB-lite"/>
    </source>
</evidence>
<dbReference type="EC" id="3.1.4.3" evidence="3"/>
<sequence length="407" mass="43949">MSSNSVIQNVIVLMMENHSFDHMLGWLPSIGELDGTQTNQDWAGNGYAVTEGADYRTNPCPQHQLVNINIQVFGTSDPDADATPTMSGFVLDYMSGIDQPDGDPAVLMGCYSSDQLPVISTLAQTYTVCTRWFCSVPGPTGPNRIFANCASSAGYAGPAYEVGSFPAEMSALPSIFGVLAEAGLTWGVYHEDADFAPELLLNDVQAHIDWTYCDPGFTTFQSHLTDGTLPTYSFLTPSLWQNSQHSPDDVRYGECVIATIYEALAASGYWQNTLLIVTYDEHGGLYDSVPTPTGVPNPDGRNWDTSAPADYGYQPPPFTFNRLGPRVPALLISPYVQAVADSTQYEHSSIAATVLALYGLNWPNGNKRLDTVNTFLAAIGDTARTDLPTTLRRPAASNGFTPPPISG</sequence>
<dbReference type="AlphaFoldDB" id="A0A7X0B2Y6"/>
<proteinExistence type="predicted"/>
<evidence type="ECO:0000256" key="1">
    <source>
        <dbReference type="ARBA" id="ARBA00022801"/>
    </source>
</evidence>
<feature type="region of interest" description="Disordered" evidence="2">
    <location>
        <begin position="388"/>
        <end position="407"/>
    </location>
</feature>
<dbReference type="RefSeq" id="WP_184807293.1">
    <property type="nucleotide sequence ID" value="NZ_JACIIZ010000020.1"/>
</dbReference>
<dbReference type="Proteomes" id="UP000539175">
    <property type="component" value="Unassembled WGS sequence"/>
</dbReference>
<keyword evidence="4" id="KW-1185">Reference proteome</keyword>
<dbReference type="PANTHER" id="PTHR31956:SF1">
    <property type="entry name" value="NON-SPECIFIC PHOSPHOLIPASE C1"/>
    <property type="match status" value="1"/>
</dbReference>
<dbReference type="EMBL" id="JACIIZ010000020">
    <property type="protein sequence ID" value="MBB6254765.1"/>
    <property type="molecule type" value="Genomic_DNA"/>
</dbReference>
<name>A0A7X0B2Y6_9PROT</name>
<evidence type="ECO:0000313" key="4">
    <source>
        <dbReference type="Proteomes" id="UP000539175"/>
    </source>
</evidence>
<organism evidence="3 4">
    <name type="scientific">Nitrospirillum iridis</name>
    <dbReference type="NCBI Taxonomy" id="765888"/>
    <lineage>
        <taxon>Bacteria</taxon>
        <taxon>Pseudomonadati</taxon>
        <taxon>Pseudomonadota</taxon>
        <taxon>Alphaproteobacteria</taxon>
        <taxon>Rhodospirillales</taxon>
        <taxon>Azospirillaceae</taxon>
        <taxon>Nitrospirillum</taxon>
    </lineage>
</organism>
<dbReference type="PANTHER" id="PTHR31956">
    <property type="entry name" value="NON-SPECIFIC PHOSPHOLIPASE C4-RELATED"/>
    <property type="match status" value="1"/>
</dbReference>
<dbReference type="InterPro" id="IPR017850">
    <property type="entry name" value="Alkaline_phosphatase_core_sf"/>
</dbReference>
<evidence type="ECO:0000313" key="3">
    <source>
        <dbReference type="EMBL" id="MBB6254765.1"/>
    </source>
</evidence>
<reference evidence="3 4" key="1">
    <citation type="submission" date="2020-08" db="EMBL/GenBank/DDBJ databases">
        <title>Genomic Encyclopedia of Type Strains, Phase IV (KMG-IV): sequencing the most valuable type-strain genomes for metagenomic binning, comparative biology and taxonomic classification.</title>
        <authorList>
            <person name="Goeker M."/>
        </authorList>
    </citation>
    <scope>NUCLEOTIDE SEQUENCE [LARGE SCALE GENOMIC DNA]</scope>
    <source>
        <strain evidence="3 4">DSM 22198</strain>
    </source>
</reference>
<accession>A0A7X0B2Y6</accession>
<protein>
    <submittedName>
        <fullName evidence="3">Phospholipase C</fullName>
        <ecNumber evidence="3">3.1.4.3</ecNumber>
    </submittedName>
</protein>
<dbReference type="SUPFAM" id="SSF53649">
    <property type="entry name" value="Alkaline phosphatase-like"/>
    <property type="match status" value="1"/>
</dbReference>
<gene>
    <name evidence="3" type="ORF">FHS74_005356</name>
</gene>
<dbReference type="InterPro" id="IPR007312">
    <property type="entry name" value="Phosphoesterase"/>
</dbReference>
<dbReference type="GO" id="GO:0034480">
    <property type="term" value="F:phosphatidylcholine phospholipase C activity"/>
    <property type="evidence" value="ECO:0007669"/>
    <property type="project" value="UniProtKB-EC"/>
</dbReference>